<dbReference type="Gene3D" id="2.40.160.60">
    <property type="entry name" value="Outer membrane protein transport protein (OMPP1/FadL/TodX)"/>
    <property type="match status" value="1"/>
</dbReference>
<organism evidence="8 9">
    <name type="scientific">Polymorphum gilvum (strain LMG 25793 / CGMCC 1.9160 / SL003B-26A1)</name>
    <dbReference type="NCBI Taxonomy" id="991905"/>
    <lineage>
        <taxon>Bacteria</taxon>
        <taxon>Pseudomonadati</taxon>
        <taxon>Pseudomonadota</taxon>
        <taxon>Alphaproteobacteria</taxon>
        <taxon>Rhodobacterales</taxon>
        <taxon>Paracoccaceae</taxon>
        <taxon>Polymorphum</taxon>
    </lineage>
</organism>
<dbReference type="GO" id="GO:0015483">
    <property type="term" value="F:long-chain fatty acid transporting porin activity"/>
    <property type="evidence" value="ECO:0007669"/>
    <property type="project" value="TreeGrafter"/>
</dbReference>
<evidence type="ECO:0000256" key="4">
    <source>
        <dbReference type="ARBA" id="ARBA00022692"/>
    </source>
</evidence>
<evidence type="ECO:0000256" key="2">
    <source>
        <dbReference type="ARBA" id="ARBA00008163"/>
    </source>
</evidence>
<dbReference type="STRING" id="991905.SL003B_1483"/>
<proteinExistence type="inferred from homology"/>
<reference evidence="8 9" key="1">
    <citation type="journal article" date="2011" name="J. Bacteriol.">
        <title>Complete genome sequence of Polymorphum gilvum SL003B-26A1T, a crude oil-degrading bacterium from oil-polluted saline soil.</title>
        <authorList>
            <person name="Li S.G."/>
            <person name="Tang Y.Q."/>
            <person name="Nie Y."/>
            <person name="Cai M."/>
            <person name="Wu X.L."/>
        </authorList>
    </citation>
    <scope>NUCLEOTIDE SEQUENCE [LARGE SCALE GENOMIC DNA]</scope>
    <source>
        <strain evidence="9">LMG 25793 / CGMCC 1.9160 / SL003B-26A1</strain>
    </source>
</reference>
<evidence type="ECO:0000313" key="9">
    <source>
        <dbReference type="Proteomes" id="UP000008130"/>
    </source>
</evidence>
<keyword evidence="5" id="KW-0732">Signal</keyword>
<gene>
    <name evidence="8" type="ordered locus">SL003B_1483</name>
</gene>
<evidence type="ECO:0000313" key="8">
    <source>
        <dbReference type="EMBL" id="ADZ69911.1"/>
    </source>
</evidence>
<dbReference type="SUPFAM" id="SSF56935">
    <property type="entry name" value="Porins"/>
    <property type="match status" value="1"/>
</dbReference>
<dbReference type="KEGG" id="pgv:SL003B_1483"/>
<sequence>MTSSTAASGEMASDAFIPASYTAYKFSDSLFFGLAVNAPYGLATKPDIDWAAKWYGRSSEVFSINVNPMVGYKINDMISVGVGLQVQYFQVRLKSAYPLSPTASTAEVKGDDIGFGFNAGVTFKPIEGTEIGLGFRSAVSHELNGQYILPSGFLPGPIAFGATSTDIKAKLMTPEMVTLSISQRVSEAFRVAGTVEWTNWSRLGTIHTRPTGATALPVSVLGTPDLKFNYDDGWFFALGGEYDWNDKLTLRAGVAYELSPIDLDIRSTRLPDNDRLWLSAGLSYTVRDNLSFDLGYTHIIPKSTKVRIVPGHQDYNASIGTYVSNVSSQVDIFTASLRYRWGGSHRSAE</sequence>
<keyword evidence="6" id="KW-0472">Membrane</keyword>
<dbReference type="EMBL" id="CP002568">
    <property type="protein sequence ID" value="ADZ69911.1"/>
    <property type="molecule type" value="Genomic_DNA"/>
</dbReference>
<dbReference type="PANTHER" id="PTHR35093:SF8">
    <property type="entry name" value="OUTER MEMBRANE PROTEIN NMB0088-RELATED"/>
    <property type="match status" value="1"/>
</dbReference>
<dbReference type="InterPro" id="IPR005017">
    <property type="entry name" value="OMPP1/FadL/TodX"/>
</dbReference>
<dbReference type="Pfam" id="PF03349">
    <property type="entry name" value="Toluene_X"/>
    <property type="match status" value="1"/>
</dbReference>
<comment type="similarity">
    <text evidence="2">Belongs to the OmpP1/FadL family.</text>
</comment>
<dbReference type="PATRIC" id="fig|991905.3.peg.1525"/>
<evidence type="ECO:0000256" key="1">
    <source>
        <dbReference type="ARBA" id="ARBA00004571"/>
    </source>
</evidence>
<dbReference type="Proteomes" id="UP000008130">
    <property type="component" value="Chromosome"/>
</dbReference>
<evidence type="ECO:0000256" key="7">
    <source>
        <dbReference type="ARBA" id="ARBA00023237"/>
    </source>
</evidence>
<accession>F2J3A4</accession>
<protein>
    <submittedName>
        <fullName evidence="8">Outer membrane protein transport protein (OMPP1/FadL/TodX)</fullName>
    </submittedName>
</protein>
<dbReference type="HOGENOM" id="CLU_035981_0_1_5"/>
<name>F2J3A4_POLGS</name>
<keyword evidence="3" id="KW-1134">Transmembrane beta strand</keyword>
<dbReference type="AlphaFoldDB" id="F2J3A4"/>
<keyword evidence="7" id="KW-0998">Cell outer membrane</keyword>
<evidence type="ECO:0000256" key="3">
    <source>
        <dbReference type="ARBA" id="ARBA00022452"/>
    </source>
</evidence>
<evidence type="ECO:0000256" key="6">
    <source>
        <dbReference type="ARBA" id="ARBA00023136"/>
    </source>
</evidence>
<keyword evidence="4" id="KW-0812">Transmembrane</keyword>
<evidence type="ECO:0000256" key="5">
    <source>
        <dbReference type="ARBA" id="ARBA00022729"/>
    </source>
</evidence>
<dbReference type="eggNOG" id="COG2067">
    <property type="taxonomic scope" value="Bacteria"/>
</dbReference>
<dbReference type="GO" id="GO:0009279">
    <property type="term" value="C:cell outer membrane"/>
    <property type="evidence" value="ECO:0007669"/>
    <property type="project" value="UniProtKB-SubCell"/>
</dbReference>
<comment type="subcellular location">
    <subcellularLocation>
        <location evidence="1">Cell outer membrane</location>
        <topology evidence="1">Multi-pass membrane protein</topology>
    </subcellularLocation>
</comment>
<dbReference type="PANTHER" id="PTHR35093">
    <property type="entry name" value="OUTER MEMBRANE PROTEIN NMB0088-RELATED"/>
    <property type="match status" value="1"/>
</dbReference>
<dbReference type="RefSeq" id="WP_013652228.1">
    <property type="nucleotide sequence ID" value="NC_015259.1"/>
</dbReference>
<keyword evidence="9" id="KW-1185">Reference proteome</keyword>